<dbReference type="GO" id="GO:0006355">
    <property type="term" value="P:regulation of DNA-templated transcription"/>
    <property type="evidence" value="ECO:0007669"/>
    <property type="project" value="UniProtKB-UniRule"/>
</dbReference>
<gene>
    <name evidence="3" type="ORF">C2869_13005</name>
</gene>
<dbReference type="PANTHER" id="PTHR34875">
    <property type="entry name" value="UPF0237 PROTEIN MJ1558"/>
    <property type="match status" value="1"/>
</dbReference>
<dbReference type="EMBL" id="CP026604">
    <property type="protein sequence ID" value="AWB67304.1"/>
    <property type="molecule type" value="Genomic_DNA"/>
</dbReference>
<dbReference type="Gene3D" id="3.30.70.260">
    <property type="match status" value="2"/>
</dbReference>
<dbReference type="PROSITE" id="PS51671">
    <property type="entry name" value="ACT"/>
    <property type="match status" value="1"/>
</dbReference>
<dbReference type="InterPro" id="IPR002912">
    <property type="entry name" value="ACT_dom"/>
</dbReference>
<dbReference type="Proteomes" id="UP000244441">
    <property type="component" value="Chromosome"/>
</dbReference>
<dbReference type="InterPro" id="IPR050990">
    <property type="entry name" value="UPF0237/GcvR_regulator"/>
</dbReference>
<proteinExistence type="predicted"/>
<evidence type="ECO:0000313" key="4">
    <source>
        <dbReference type="Proteomes" id="UP000244441"/>
    </source>
</evidence>
<keyword evidence="1" id="KW-0963">Cytoplasm</keyword>
<accession>A0A2S0VSW7</accession>
<dbReference type="InterPro" id="IPR045865">
    <property type="entry name" value="ACT-like_dom_sf"/>
</dbReference>
<feature type="domain" description="ACT" evidence="2">
    <location>
        <begin position="90"/>
        <end position="168"/>
    </location>
</feature>
<evidence type="ECO:0000313" key="3">
    <source>
        <dbReference type="EMBL" id="AWB67304.1"/>
    </source>
</evidence>
<dbReference type="SUPFAM" id="SSF55021">
    <property type="entry name" value="ACT-like"/>
    <property type="match status" value="2"/>
</dbReference>
<dbReference type="AlphaFoldDB" id="A0A2S0VSW7"/>
<sequence length="168" mass="18020">MNTLVMSLITQDKPGIIENISNLVSEYKGSWQASNFCQLAGQFAGIVEIKISPEATEALSKALLALRQSGYTLDIVESSPNNEAQQACHVIAITGNDRPGIVKEVSSAIAKLGANVVRLNSKTSPAPNWGGELFHAEVEVKLSSDDLDQVKESLEQLADDLIVDINSL</sequence>
<evidence type="ECO:0000259" key="2">
    <source>
        <dbReference type="PROSITE" id="PS51671"/>
    </source>
</evidence>
<dbReference type="CDD" id="cd04869">
    <property type="entry name" value="ACT_GcvR_2"/>
    <property type="match status" value="1"/>
</dbReference>
<protein>
    <recommendedName>
        <fullName evidence="1">Glycine cleavage system transcriptional repressor</fullName>
    </recommendedName>
</protein>
<dbReference type="Pfam" id="PF01842">
    <property type="entry name" value="ACT"/>
    <property type="match status" value="1"/>
</dbReference>
<dbReference type="OrthoDB" id="12860at2"/>
<evidence type="ECO:0000256" key="1">
    <source>
        <dbReference type="PIRNR" id="PIRNR028103"/>
    </source>
</evidence>
<dbReference type="InterPro" id="IPR016867">
    <property type="entry name" value="GcvR"/>
</dbReference>
<dbReference type="Pfam" id="PF13740">
    <property type="entry name" value="ACT_6"/>
    <property type="match status" value="1"/>
</dbReference>
<organism evidence="3 4">
    <name type="scientific">Saccharobesus litoralis</name>
    <dbReference type="NCBI Taxonomy" id="2172099"/>
    <lineage>
        <taxon>Bacteria</taxon>
        <taxon>Pseudomonadati</taxon>
        <taxon>Pseudomonadota</taxon>
        <taxon>Gammaproteobacteria</taxon>
        <taxon>Alteromonadales</taxon>
        <taxon>Alteromonadaceae</taxon>
        <taxon>Saccharobesus</taxon>
    </lineage>
</organism>
<keyword evidence="1" id="KW-0804">Transcription</keyword>
<reference evidence="3 4" key="1">
    <citation type="submission" date="2018-01" db="EMBL/GenBank/DDBJ databases">
        <title>Genome sequence of a Cantenovulum-like bacteria.</title>
        <authorList>
            <person name="Tan W.R."/>
            <person name="Lau N.-S."/>
            <person name="Go F."/>
            <person name="Amirul A.-A.A."/>
        </authorList>
    </citation>
    <scope>NUCLEOTIDE SEQUENCE [LARGE SCALE GENOMIC DNA]</scope>
    <source>
        <strain evidence="3 4">CCB-QB4</strain>
    </source>
</reference>
<name>A0A2S0VSW7_9ALTE</name>
<keyword evidence="1" id="KW-0678">Repressor</keyword>
<dbReference type="RefSeq" id="WP_108603351.1">
    <property type="nucleotide sequence ID" value="NZ_CP026604.1"/>
</dbReference>
<comment type="subcellular location">
    <subcellularLocation>
        <location evidence="1">Cytoplasm</location>
    </subcellularLocation>
</comment>
<dbReference type="PIRSF" id="PIRSF028103">
    <property type="entry name" value="GcvR"/>
    <property type="match status" value="1"/>
</dbReference>
<dbReference type="PANTHER" id="PTHR34875:SF6">
    <property type="entry name" value="UPF0237 PROTEIN MJ1558"/>
    <property type="match status" value="1"/>
</dbReference>
<dbReference type="GO" id="GO:0005737">
    <property type="term" value="C:cytoplasm"/>
    <property type="evidence" value="ECO:0007669"/>
    <property type="project" value="UniProtKB-SubCell"/>
</dbReference>
<keyword evidence="4" id="KW-1185">Reference proteome</keyword>
<dbReference type="KEGG" id="cate:C2869_13005"/>